<organism evidence="1">
    <name type="scientific">marine sediment metagenome</name>
    <dbReference type="NCBI Taxonomy" id="412755"/>
    <lineage>
        <taxon>unclassified sequences</taxon>
        <taxon>metagenomes</taxon>
        <taxon>ecological metagenomes</taxon>
    </lineage>
</organism>
<dbReference type="EMBL" id="BARV01036714">
    <property type="protein sequence ID" value="GAI56580.1"/>
    <property type="molecule type" value="Genomic_DNA"/>
</dbReference>
<sequence>MGTRAIKEWGWKTWNTAWEGRFNQPPQLPKRLVAAGDRVYVTLGFSAPVSEIDAATGKVLRVLKGTERTDE</sequence>
<feature type="non-terminal residue" evidence="1">
    <location>
        <position position="71"/>
    </location>
</feature>
<accession>X1R0F0</accession>
<comment type="caution">
    <text evidence="1">The sequence shown here is derived from an EMBL/GenBank/DDBJ whole genome shotgun (WGS) entry which is preliminary data.</text>
</comment>
<proteinExistence type="predicted"/>
<gene>
    <name evidence="1" type="ORF">S06H3_56976</name>
</gene>
<evidence type="ECO:0000313" key="1">
    <source>
        <dbReference type="EMBL" id="GAI56580.1"/>
    </source>
</evidence>
<protein>
    <submittedName>
        <fullName evidence="1">Uncharacterized protein</fullName>
    </submittedName>
</protein>
<reference evidence="1" key="1">
    <citation type="journal article" date="2014" name="Front. Microbiol.">
        <title>High frequency of phylogenetically diverse reductive dehalogenase-homologous genes in deep subseafloor sedimentary metagenomes.</title>
        <authorList>
            <person name="Kawai M."/>
            <person name="Futagami T."/>
            <person name="Toyoda A."/>
            <person name="Takaki Y."/>
            <person name="Nishi S."/>
            <person name="Hori S."/>
            <person name="Arai W."/>
            <person name="Tsubouchi T."/>
            <person name="Morono Y."/>
            <person name="Uchiyama I."/>
            <person name="Ito T."/>
            <person name="Fujiyama A."/>
            <person name="Inagaki F."/>
            <person name="Takami H."/>
        </authorList>
    </citation>
    <scope>NUCLEOTIDE SEQUENCE</scope>
    <source>
        <strain evidence="1">Expedition CK06-06</strain>
    </source>
</reference>
<dbReference type="AlphaFoldDB" id="X1R0F0"/>
<name>X1R0F0_9ZZZZ</name>